<dbReference type="Proteomes" id="UP001279734">
    <property type="component" value="Unassembled WGS sequence"/>
</dbReference>
<evidence type="ECO:0000313" key="2">
    <source>
        <dbReference type="Proteomes" id="UP001279734"/>
    </source>
</evidence>
<keyword evidence="2" id="KW-1185">Reference proteome</keyword>
<name>A0AAD3Y4B5_NEPGR</name>
<reference evidence="1" key="1">
    <citation type="submission" date="2023-05" db="EMBL/GenBank/DDBJ databases">
        <title>Nepenthes gracilis genome sequencing.</title>
        <authorList>
            <person name="Fukushima K."/>
        </authorList>
    </citation>
    <scope>NUCLEOTIDE SEQUENCE</scope>
    <source>
        <strain evidence="1">SING2019-196</strain>
    </source>
</reference>
<protein>
    <submittedName>
        <fullName evidence="1">Uncharacterized protein</fullName>
    </submittedName>
</protein>
<evidence type="ECO:0000313" key="1">
    <source>
        <dbReference type="EMBL" id="GMH27015.1"/>
    </source>
</evidence>
<dbReference type="AlphaFoldDB" id="A0AAD3Y4B5"/>
<accession>A0AAD3Y4B5</accession>
<gene>
    <name evidence="1" type="ORF">Nepgr_028858</name>
</gene>
<proteinExistence type="predicted"/>
<sequence>MWMMVECNPGIYGCSSFRILTISSVGSMRINQAKAQLSIHGCCFLFDDQSCDYCTDVCISLFKEVITVNSTDATPYLRPNLVDLKTQSYGASLLGEVIELSSRQLTINNAKVYEQSFVLQLFLSGHMK</sequence>
<organism evidence="1 2">
    <name type="scientific">Nepenthes gracilis</name>
    <name type="common">Slender pitcher plant</name>
    <dbReference type="NCBI Taxonomy" id="150966"/>
    <lineage>
        <taxon>Eukaryota</taxon>
        <taxon>Viridiplantae</taxon>
        <taxon>Streptophyta</taxon>
        <taxon>Embryophyta</taxon>
        <taxon>Tracheophyta</taxon>
        <taxon>Spermatophyta</taxon>
        <taxon>Magnoliopsida</taxon>
        <taxon>eudicotyledons</taxon>
        <taxon>Gunneridae</taxon>
        <taxon>Pentapetalae</taxon>
        <taxon>Caryophyllales</taxon>
        <taxon>Nepenthaceae</taxon>
        <taxon>Nepenthes</taxon>
    </lineage>
</organism>
<dbReference type="EMBL" id="BSYO01000032">
    <property type="protein sequence ID" value="GMH27015.1"/>
    <property type="molecule type" value="Genomic_DNA"/>
</dbReference>
<comment type="caution">
    <text evidence="1">The sequence shown here is derived from an EMBL/GenBank/DDBJ whole genome shotgun (WGS) entry which is preliminary data.</text>
</comment>